<dbReference type="Proteomes" id="UP000178082">
    <property type="component" value="Unassembled WGS sequence"/>
</dbReference>
<comment type="caution">
    <text evidence="1">The sequence shown here is derived from an EMBL/GenBank/DDBJ whole genome shotgun (WGS) entry which is preliminary data.</text>
</comment>
<sequence>MSRFLEPFKTIEGEEEPLFGALKRIKRSIEEQGRANFNSFVAVDYFLYNGMEKGVGKEKAQKLHANLWKNYPPEWVKDAKVILKIGEIKKLSDLGRIIEYCQTARFCNFNARKQAKTELVGKITLCPFVEVAQKTFGAKKKENYFESLHGVTKGFIEGIVKAAGMADSVSVDVPKAMCRGDKYCQVICSKKK</sequence>
<evidence type="ECO:0000313" key="2">
    <source>
        <dbReference type="Proteomes" id="UP000178082"/>
    </source>
</evidence>
<dbReference type="STRING" id="1817883.A3G31_09725"/>
<accession>A0A1F7SPW7</accession>
<dbReference type="AlphaFoldDB" id="A0A1F7SPW7"/>
<evidence type="ECO:0000313" key="1">
    <source>
        <dbReference type="EMBL" id="OGL55237.1"/>
    </source>
</evidence>
<gene>
    <name evidence="1" type="ORF">A3G31_09725</name>
</gene>
<reference evidence="1 2" key="1">
    <citation type="journal article" date="2016" name="Nat. Commun.">
        <title>Thousands of microbial genomes shed light on interconnected biogeochemical processes in an aquifer system.</title>
        <authorList>
            <person name="Anantharaman K."/>
            <person name="Brown C.T."/>
            <person name="Hug L.A."/>
            <person name="Sharon I."/>
            <person name="Castelle C.J."/>
            <person name="Probst A.J."/>
            <person name="Thomas B.C."/>
            <person name="Singh A."/>
            <person name="Wilkins M.J."/>
            <person name="Karaoz U."/>
            <person name="Brodie E.L."/>
            <person name="Williams K.H."/>
            <person name="Hubbard S.S."/>
            <person name="Banfield J.F."/>
        </authorList>
    </citation>
    <scope>NUCLEOTIDE SEQUENCE [LARGE SCALE GENOMIC DNA]</scope>
</reference>
<evidence type="ECO:0008006" key="3">
    <source>
        <dbReference type="Google" id="ProtNLM"/>
    </source>
</evidence>
<organism evidence="1 2">
    <name type="scientific">Candidatus Schekmanbacteria bacterium RIFCSPLOWO2_12_FULL_38_15</name>
    <dbReference type="NCBI Taxonomy" id="1817883"/>
    <lineage>
        <taxon>Bacteria</taxon>
        <taxon>Candidatus Schekmaniibacteriota</taxon>
    </lineage>
</organism>
<name>A0A1F7SPW7_9BACT</name>
<proteinExistence type="predicted"/>
<protein>
    <recommendedName>
        <fullName evidence="3">4-vinyl reductase 4VR domain-containing protein</fullName>
    </recommendedName>
</protein>
<dbReference type="EMBL" id="MGDI01000003">
    <property type="protein sequence ID" value="OGL55237.1"/>
    <property type="molecule type" value="Genomic_DNA"/>
</dbReference>